<keyword evidence="4" id="KW-0274">FAD</keyword>
<dbReference type="GO" id="GO:0050660">
    <property type="term" value="F:flavin adenine dinucleotide binding"/>
    <property type="evidence" value="ECO:0007669"/>
    <property type="project" value="InterPro"/>
</dbReference>
<sequence>MTEYITADAAARRRYDIVIVGAGWAGSALAQRLGDKGWQVLVLEAGNGGTDTWPGFLDTLSTFRSAVAKVPNSAYRPNVAAPSPNVLDLAPVRNPRPGEPEFTAGGYFVQNGPLPYGTDYLRALGGTAMHWLGAVPRMRDEDFETRTRYGYGRDWPISAAELQPWYAEAERLLGVAGNGQEQHDLGVVHDSRYEYPMQEIPRSYIDRYCKEAVEGEVITDPVAERDYVLTLYGLPQARNSTPNPRYRPDAAFRVQGAVGLPNFGERCVGNASCVPICPVQAKSLPLRIQAAFPGSVTVANRCVVTRVRRSGVRSVSGVEYRTYADPASPVSHSYVVEADVVVLAAHAIENARLLLFSELANRSDQVGRNLMDHPTVLSWALGAEGKGPVGPFRGPGHTSGWEVFRFGEGRRSRAPFRIEIGNWGWGWATGAPMSNVATALGIGGDEHGEVRPDGVFGPELRRLLGSSVGRQLQLQLAVEQSADPGNRVTLDTHRRDAMGNPRPVITYDLNEHVRDGALAARAVAGEIFHRMGADDFTNHAPRNGVPPLGHFVHKGADLAYSGAGHGAGTHIMGSDPATSVVDVDQKTHEFDNLYAVGCGSMASIGTSNPTLTMMALALRSAERIHDSLATARRPFVIRTPDKTEATA</sequence>
<protein>
    <submittedName>
        <fullName evidence="7">GMC family oxidoreductase</fullName>
    </submittedName>
</protein>
<dbReference type="PROSITE" id="PS51379">
    <property type="entry name" value="4FE4S_FER_2"/>
    <property type="match status" value="1"/>
</dbReference>
<dbReference type="PANTHER" id="PTHR42784:SF1">
    <property type="entry name" value="PYRANOSE 2-OXIDASE"/>
    <property type="match status" value="1"/>
</dbReference>
<dbReference type="InterPro" id="IPR007867">
    <property type="entry name" value="GMC_OxRtase_C"/>
</dbReference>
<evidence type="ECO:0000313" key="7">
    <source>
        <dbReference type="EMBL" id="MCQ8773130.1"/>
    </source>
</evidence>
<dbReference type="Proteomes" id="UP001142374">
    <property type="component" value="Unassembled WGS sequence"/>
</dbReference>
<organism evidence="7 8">
    <name type="scientific">Streptomyces telluris</name>
    <dbReference type="NCBI Taxonomy" id="2720021"/>
    <lineage>
        <taxon>Bacteria</taxon>
        <taxon>Bacillati</taxon>
        <taxon>Actinomycetota</taxon>
        <taxon>Actinomycetes</taxon>
        <taxon>Kitasatosporales</taxon>
        <taxon>Streptomycetaceae</taxon>
        <taxon>Streptomyces</taxon>
    </lineage>
</organism>
<name>A0A9X2RR92_9ACTN</name>
<dbReference type="AlphaFoldDB" id="A0A9X2RR92"/>
<dbReference type="Pfam" id="PF05199">
    <property type="entry name" value="GMC_oxred_C"/>
    <property type="match status" value="1"/>
</dbReference>
<evidence type="ECO:0000256" key="2">
    <source>
        <dbReference type="ARBA" id="ARBA00010790"/>
    </source>
</evidence>
<dbReference type="GO" id="GO:0016614">
    <property type="term" value="F:oxidoreductase activity, acting on CH-OH group of donors"/>
    <property type="evidence" value="ECO:0007669"/>
    <property type="project" value="InterPro"/>
</dbReference>
<dbReference type="RefSeq" id="WP_256791229.1">
    <property type="nucleotide sequence ID" value="NZ_JANIID010000027.1"/>
</dbReference>
<evidence type="ECO:0000256" key="5">
    <source>
        <dbReference type="ARBA" id="ARBA00023002"/>
    </source>
</evidence>
<evidence type="ECO:0000256" key="1">
    <source>
        <dbReference type="ARBA" id="ARBA00001974"/>
    </source>
</evidence>
<dbReference type="InterPro" id="IPR036188">
    <property type="entry name" value="FAD/NAD-bd_sf"/>
</dbReference>
<comment type="caution">
    <text evidence="7">The sequence shown here is derived from an EMBL/GenBank/DDBJ whole genome shotgun (WGS) entry which is preliminary data.</text>
</comment>
<keyword evidence="5" id="KW-0560">Oxidoreductase</keyword>
<comment type="similarity">
    <text evidence="2">Belongs to the GMC oxidoreductase family.</text>
</comment>
<dbReference type="InterPro" id="IPR017896">
    <property type="entry name" value="4Fe4S_Fe-S-bd"/>
</dbReference>
<comment type="cofactor">
    <cofactor evidence="1">
        <name>FAD</name>
        <dbReference type="ChEBI" id="CHEBI:57692"/>
    </cofactor>
</comment>
<reference evidence="7" key="1">
    <citation type="submission" date="2022-06" db="EMBL/GenBank/DDBJ databases">
        <title>WGS of actinobacteria.</title>
        <authorList>
            <person name="Thawai C."/>
        </authorList>
    </citation>
    <scope>NUCLEOTIDE SEQUENCE</scope>
    <source>
        <strain evidence="7">AA8</strain>
    </source>
</reference>
<evidence type="ECO:0000256" key="3">
    <source>
        <dbReference type="ARBA" id="ARBA00022630"/>
    </source>
</evidence>
<dbReference type="PANTHER" id="PTHR42784">
    <property type="entry name" value="PYRANOSE 2-OXIDASE"/>
    <property type="match status" value="1"/>
</dbReference>
<dbReference type="InterPro" id="IPR051473">
    <property type="entry name" value="P2Ox-like"/>
</dbReference>
<gene>
    <name evidence="7" type="ORF">NQU55_25695</name>
</gene>
<dbReference type="EMBL" id="JANIID010000027">
    <property type="protein sequence ID" value="MCQ8773130.1"/>
    <property type="molecule type" value="Genomic_DNA"/>
</dbReference>
<keyword evidence="8" id="KW-1185">Reference proteome</keyword>
<dbReference type="SUPFAM" id="SSF51905">
    <property type="entry name" value="FAD/NAD(P)-binding domain"/>
    <property type="match status" value="1"/>
</dbReference>
<dbReference type="InterPro" id="IPR000172">
    <property type="entry name" value="GMC_OxRdtase_N"/>
</dbReference>
<dbReference type="Pfam" id="PF00732">
    <property type="entry name" value="GMC_oxred_N"/>
    <property type="match status" value="1"/>
</dbReference>
<accession>A0A9X2RR92</accession>
<feature type="domain" description="4Fe-4S ferredoxin-type" evidence="6">
    <location>
        <begin position="256"/>
        <end position="287"/>
    </location>
</feature>
<proteinExistence type="inferred from homology"/>
<evidence type="ECO:0000313" key="8">
    <source>
        <dbReference type="Proteomes" id="UP001142374"/>
    </source>
</evidence>
<keyword evidence="3" id="KW-0285">Flavoprotein</keyword>
<evidence type="ECO:0000259" key="6">
    <source>
        <dbReference type="PROSITE" id="PS51379"/>
    </source>
</evidence>
<dbReference type="Gene3D" id="3.50.50.60">
    <property type="entry name" value="FAD/NAD(P)-binding domain"/>
    <property type="match status" value="2"/>
</dbReference>
<evidence type="ECO:0000256" key="4">
    <source>
        <dbReference type="ARBA" id="ARBA00022827"/>
    </source>
</evidence>